<evidence type="ECO:0000313" key="3">
    <source>
        <dbReference type="Proteomes" id="UP001259982"/>
    </source>
</evidence>
<organism evidence="2 3">
    <name type="scientific">Spectribacter acetivorans</name>
    <dbReference type="NCBI Taxonomy" id="3075603"/>
    <lineage>
        <taxon>Bacteria</taxon>
        <taxon>Pseudomonadati</taxon>
        <taxon>Pseudomonadota</taxon>
        <taxon>Gammaproteobacteria</taxon>
        <taxon>Salinisphaerales</taxon>
        <taxon>Salinisphaeraceae</taxon>
        <taxon>Spectribacter</taxon>
    </lineage>
</organism>
<evidence type="ECO:0000259" key="1">
    <source>
        <dbReference type="Pfam" id="PF12146"/>
    </source>
</evidence>
<dbReference type="InterPro" id="IPR029058">
    <property type="entry name" value="AB_hydrolase_fold"/>
</dbReference>
<dbReference type="Pfam" id="PF12146">
    <property type="entry name" value="Hydrolase_4"/>
    <property type="match status" value="1"/>
</dbReference>
<sequence length="321" mass="34595">MTRHRLILITSLLALPCLLFGLGPRVPIDTTFRPSALPADLDAYLSEREAAVPDLVPGTGKRIVWAGEAGERTDWSVVYLHGFSGSRQEAAPLADRVAGALGANLFYTRFTGHGRDGDALLEGSVNAWLNDAHEAYRIGERLGDQVLLMGTSTGGTIATWLATRPETPALGAVVLLSPNFGLPDPNAAVLTWPWGGLIAELAIGETRSWTPENERHARYWTHRYPTRALLPMAGMVKLVRQTDLAAARVPFLVIYSPNDRVVSPDATEATFSRIGASRKKLVPYTGASNPAQHVLAGDILAPESTAPIAELILDFVQTPAH</sequence>
<dbReference type="InterPro" id="IPR022742">
    <property type="entry name" value="Hydrolase_4"/>
</dbReference>
<reference evidence="2 3" key="1">
    <citation type="submission" date="2023-09" db="EMBL/GenBank/DDBJ databases">
        <authorList>
            <person name="Rey-Velasco X."/>
        </authorList>
    </citation>
    <scope>NUCLEOTIDE SEQUENCE [LARGE SCALE GENOMIC DNA]</scope>
    <source>
        <strain evidence="2 3">P385</strain>
    </source>
</reference>
<dbReference type="GO" id="GO:0016787">
    <property type="term" value="F:hydrolase activity"/>
    <property type="evidence" value="ECO:0007669"/>
    <property type="project" value="UniProtKB-KW"/>
</dbReference>
<dbReference type="PANTHER" id="PTHR11614">
    <property type="entry name" value="PHOSPHOLIPASE-RELATED"/>
    <property type="match status" value="1"/>
</dbReference>
<name>A0ABU3B3J9_9GAMM</name>
<dbReference type="RefSeq" id="WP_311656604.1">
    <property type="nucleotide sequence ID" value="NZ_JAVRHY010000001.1"/>
</dbReference>
<protein>
    <submittedName>
        <fullName evidence="2">Alpha/beta hydrolase</fullName>
    </submittedName>
</protein>
<dbReference type="Proteomes" id="UP001259982">
    <property type="component" value="Unassembled WGS sequence"/>
</dbReference>
<proteinExistence type="predicted"/>
<accession>A0ABU3B3J9</accession>
<keyword evidence="3" id="KW-1185">Reference proteome</keyword>
<comment type="caution">
    <text evidence="2">The sequence shown here is derived from an EMBL/GenBank/DDBJ whole genome shotgun (WGS) entry which is preliminary data.</text>
</comment>
<evidence type="ECO:0000313" key="2">
    <source>
        <dbReference type="EMBL" id="MDT0617037.1"/>
    </source>
</evidence>
<keyword evidence="2" id="KW-0378">Hydrolase</keyword>
<dbReference type="InterPro" id="IPR051044">
    <property type="entry name" value="MAG_DAG_Lipase"/>
</dbReference>
<feature type="domain" description="Serine aminopeptidase S33" evidence="1">
    <location>
        <begin position="73"/>
        <end position="287"/>
    </location>
</feature>
<dbReference type="EMBL" id="JAVRHY010000001">
    <property type="protein sequence ID" value="MDT0617037.1"/>
    <property type="molecule type" value="Genomic_DNA"/>
</dbReference>
<dbReference type="SUPFAM" id="SSF53474">
    <property type="entry name" value="alpha/beta-Hydrolases"/>
    <property type="match status" value="1"/>
</dbReference>
<gene>
    <name evidence="2" type="ORF">RM531_00975</name>
</gene>
<dbReference type="Gene3D" id="3.40.50.1820">
    <property type="entry name" value="alpha/beta hydrolase"/>
    <property type="match status" value="1"/>
</dbReference>